<dbReference type="AlphaFoldDB" id="A0A7J7JSP5"/>
<sequence>MADTPSLLYFGRDPRVPILNELGDGSRLDVNSTTTTTTTATMYTFKEHMFIQLYQAIQRCYKIHDEQHERYKAYYDQKATEIPLKVRDRVYIMKPNLGRNKSRALTPGYVGPL</sequence>
<gene>
    <name evidence="1" type="ORF">EB796_012318</name>
</gene>
<name>A0A7J7JSP5_BUGNE</name>
<dbReference type="EMBL" id="VXIV02001819">
    <property type="protein sequence ID" value="KAF6029380.1"/>
    <property type="molecule type" value="Genomic_DNA"/>
</dbReference>
<evidence type="ECO:0000313" key="1">
    <source>
        <dbReference type="EMBL" id="KAF6029380.1"/>
    </source>
</evidence>
<dbReference type="Proteomes" id="UP000593567">
    <property type="component" value="Unassembled WGS sequence"/>
</dbReference>
<keyword evidence="2" id="KW-1185">Reference proteome</keyword>
<protein>
    <submittedName>
        <fullName evidence="1">Uncharacterized protein</fullName>
    </submittedName>
</protein>
<evidence type="ECO:0000313" key="2">
    <source>
        <dbReference type="Proteomes" id="UP000593567"/>
    </source>
</evidence>
<accession>A0A7J7JSP5</accession>
<comment type="caution">
    <text evidence="1">The sequence shown here is derived from an EMBL/GenBank/DDBJ whole genome shotgun (WGS) entry which is preliminary data.</text>
</comment>
<reference evidence="1" key="1">
    <citation type="submission" date="2020-06" db="EMBL/GenBank/DDBJ databases">
        <title>Draft genome of Bugula neritina, a colonial animal packing powerful symbionts and potential medicines.</title>
        <authorList>
            <person name="Rayko M."/>
        </authorList>
    </citation>
    <scope>NUCLEOTIDE SEQUENCE [LARGE SCALE GENOMIC DNA]</scope>
    <source>
        <strain evidence="1">Kwan_BN1</strain>
    </source>
</reference>
<proteinExistence type="predicted"/>
<organism evidence="1 2">
    <name type="scientific">Bugula neritina</name>
    <name type="common">Brown bryozoan</name>
    <name type="synonym">Sertularia neritina</name>
    <dbReference type="NCBI Taxonomy" id="10212"/>
    <lineage>
        <taxon>Eukaryota</taxon>
        <taxon>Metazoa</taxon>
        <taxon>Spiralia</taxon>
        <taxon>Lophotrochozoa</taxon>
        <taxon>Bryozoa</taxon>
        <taxon>Gymnolaemata</taxon>
        <taxon>Cheilostomatida</taxon>
        <taxon>Flustrina</taxon>
        <taxon>Buguloidea</taxon>
        <taxon>Bugulidae</taxon>
        <taxon>Bugula</taxon>
    </lineage>
</organism>